<comment type="caution">
    <text evidence="2">The sequence shown here is derived from an EMBL/GenBank/DDBJ whole genome shotgun (WGS) entry which is preliminary data.</text>
</comment>
<proteinExistence type="predicted"/>
<name>A0A9P6YI51_RHIOR</name>
<dbReference type="GO" id="GO:0036286">
    <property type="term" value="C:eisosome filament"/>
    <property type="evidence" value="ECO:0007669"/>
    <property type="project" value="TreeGrafter"/>
</dbReference>
<dbReference type="OrthoDB" id="5599269at2759"/>
<reference evidence="2" key="1">
    <citation type="journal article" date="2020" name="Microb. Genom.">
        <title>Genetic diversity of clinical and environmental Mucorales isolates obtained from an investigation of mucormycosis cases among solid organ transplant recipients.</title>
        <authorList>
            <person name="Nguyen M.H."/>
            <person name="Kaul D."/>
            <person name="Muto C."/>
            <person name="Cheng S.J."/>
            <person name="Richter R.A."/>
            <person name="Bruno V.M."/>
            <person name="Liu G."/>
            <person name="Beyhan S."/>
            <person name="Sundermann A.J."/>
            <person name="Mounaud S."/>
            <person name="Pasculle A.W."/>
            <person name="Nierman W.C."/>
            <person name="Driscoll E."/>
            <person name="Cumbie R."/>
            <person name="Clancy C.J."/>
            <person name="Dupont C.L."/>
        </authorList>
    </citation>
    <scope>NUCLEOTIDE SEQUENCE</scope>
    <source>
        <strain evidence="2">GL16</strain>
    </source>
</reference>
<gene>
    <name evidence="2" type="ORF">G6F51_003285</name>
</gene>
<dbReference type="GO" id="GO:0006897">
    <property type="term" value="P:endocytosis"/>
    <property type="evidence" value="ECO:0007669"/>
    <property type="project" value="TreeGrafter"/>
</dbReference>
<accession>A0A9P6YI51</accession>
<dbReference type="EMBL" id="JAANIT010000317">
    <property type="protein sequence ID" value="KAG1549071.1"/>
    <property type="molecule type" value="Genomic_DNA"/>
</dbReference>
<dbReference type="GO" id="GO:0008289">
    <property type="term" value="F:lipid binding"/>
    <property type="evidence" value="ECO:0007669"/>
    <property type="project" value="TreeGrafter"/>
</dbReference>
<feature type="region of interest" description="Disordered" evidence="1">
    <location>
        <begin position="123"/>
        <end position="158"/>
    </location>
</feature>
<dbReference type="Pfam" id="PF13805">
    <property type="entry name" value="Pil1"/>
    <property type="match status" value="1"/>
</dbReference>
<dbReference type="PANTHER" id="PTHR31962:SF1">
    <property type="entry name" value="SPHINGOLIPID LONG CHAIN BASE-RESPONSIVE PROTEIN PIL1"/>
    <property type="match status" value="1"/>
</dbReference>
<evidence type="ECO:0000313" key="2">
    <source>
        <dbReference type="EMBL" id="KAG1549071.1"/>
    </source>
</evidence>
<protein>
    <submittedName>
        <fullName evidence="2">Uncharacterized protein</fullName>
    </submittedName>
</protein>
<dbReference type="Proteomes" id="UP000717996">
    <property type="component" value="Unassembled WGS sequence"/>
</dbReference>
<dbReference type="InterPro" id="IPR027267">
    <property type="entry name" value="AH/BAR_dom_sf"/>
</dbReference>
<dbReference type="AlphaFoldDB" id="A0A9P6YI51"/>
<organism evidence="2 3">
    <name type="scientific">Rhizopus oryzae</name>
    <name type="common">Mucormycosis agent</name>
    <name type="synonym">Rhizopus arrhizus var. delemar</name>
    <dbReference type="NCBI Taxonomy" id="64495"/>
    <lineage>
        <taxon>Eukaryota</taxon>
        <taxon>Fungi</taxon>
        <taxon>Fungi incertae sedis</taxon>
        <taxon>Mucoromycota</taxon>
        <taxon>Mucoromycotina</taxon>
        <taxon>Mucoromycetes</taxon>
        <taxon>Mucorales</taxon>
        <taxon>Mucorineae</taxon>
        <taxon>Rhizopodaceae</taxon>
        <taxon>Rhizopus</taxon>
    </lineage>
</organism>
<dbReference type="GO" id="GO:0005886">
    <property type="term" value="C:plasma membrane"/>
    <property type="evidence" value="ECO:0007669"/>
    <property type="project" value="TreeGrafter"/>
</dbReference>
<evidence type="ECO:0000256" key="1">
    <source>
        <dbReference type="SAM" id="MobiDB-lite"/>
    </source>
</evidence>
<feature type="compositionally biased region" description="Basic and acidic residues" evidence="1">
    <location>
        <begin position="123"/>
        <end position="140"/>
    </location>
</feature>
<sequence length="260" mass="31010">MSFKDLQYSISKLTTNVQSQVARNNPLQNPDTKCLNYWLFQERNELAVLKTKTYQHTETNKAFREWVEEEGKKNKNTDYEDDIKQVGGALYDLFDKQSELEQNYINEYRLYRRMIKSIRQKEQERSDLQERKEAVQDRINHLKKSNPKSSKIQEFEKELEKTEEEDITDYKKEMIKEAFYMKLNALQEYAEKLTILAKFGKEMVDILDEPKEKNKLEIIMMDALLSIDGWRSERRPTLLPFDEKDAISLTESDIDEHLAL</sequence>
<dbReference type="Gene3D" id="1.20.1270.60">
    <property type="entry name" value="Arfaptin homology (AH) domain/BAR domain"/>
    <property type="match status" value="1"/>
</dbReference>
<evidence type="ECO:0000313" key="3">
    <source>
        <dbReference type="Proteomes" id="UP000717996"/>
    </source>
</evidence>
<dbReference type="GO" id="GO:0070941">
    <property type="term" value="P:eisosome assembly"/>
    <property type="evidence" value="ECO:0007669"/>
    <property type="project" value="TreeGrafter"/>
</dbReference>
<dbReference type="PANTHER" id="PTHR31962">
    <property type="entry name" value="SPHINGOLIPID LONG CHAIN BASE-RESPONSIVE PROTEIN PIL1"/>
    <property type="match status" value="1"/>
</dbReference>
<dbReference type="InterPro" id="IPR028245">
    <property type="entry name" value="PIL1/LSP1"/>
</dbReference>